<evidence type="ECO:0000313" key="2">
    <source>
        <dbReference type="EMBL" id="CZQ25181.1"/>
    </source>
</evidence>
<reference evidence="2" key="1">
    <citation type="submission" date="2016-02" db="EMBL/GenBank/DDBJ databases">
        <authorList>
            <person name="Wen L."/>
            <person name="He K."/>
            <person name="Yang H."/>
        </authorList>
    </citation>
    <scope>NUCLEOTIDE SEQUENCE</scope>
    <source>
        <strain evidence="2">AKPRH1202322</strain>
    </source>
</reference>
<organism evidence="2">
    <name type="scientific">Klebsiella pneumoniae</name>
    <dbReference type="NCBI Taxonomy" id="573"/>
    <lineage>
        <taxon>Bacteria</taxon>
        <taxon>Pseudomonadati</taxon>
        <taxon>Pseudomonadota</taxon>
        <taxon>Gammaproteobacteria</taxon>
        <taxon>Enterobacterales</taxon>
        <taxon>Enterobacteriaceae</taxon>
        <taxon>Klebsiella/Raoultella group</taxon>
        <taxon>Klebsiella</taxon>
        <taxon>Klebsiella pneumoniae complex</taxon>
    </lineage>
</organism>
<feature type="transmembrane region" description="Helical" evidence="1">
    <location>
        <begin position="312"/>
        <end position="336"/>
    </location>
</feature>
<feature type="transmembrane region" description="Helical" evidence="1">
    <location>
        <begin position="115"/>
        <end position="132"/>
    </location>
</feature>
<dbReference type="Pfam" id="PF14897">
    <property type="entry name" value="EpsG"/>
    <property type="match status" value="1"/>
</dbReference>
<evidence type="ECO:0000256" key="1">
    <source>
        <dbReference type="SAM" id="Phobius"/>
    </source>
</evidence>
<proteinExistence type="predicted"/>
<sequence length="347" mass="40007">MLPYLLVLFVCCVWAGLEKINLKRNALWVPCCILVSFAAMRAYYIGTDSPIYTLPFRISNVTHGFEYDPNIEYGYQFVVNCLLQLVDDYSWYFAVVAMIVVFPVLLFMRKYSTNYVLSLFIYITFGFYTALFNPVRQMIAVSICVFAIKYLLEKKIVKYFIIIALASTFHISAWVMLPMYFVCHVNVKLEIKLLSAFLISLIGSSFIINILAESNDRYSNYTSAMTKNGSGLYTVAFYVIIASFIYLFGGQERKVNKDYNCFEQLLLCGVMALIPIAALSTDPSGPQRIITYFIFYVVVLIPVILKRFNNAFIYLIFGILSVIYFMLTTFLFGSIYPYELNEVFRIF</sequence>
<accession>A0A193SF33</accession>
<feature type="transmembrane region" description="Helical" evidence="1">
    <location>
        <begin position="26"/>
        <end position="46"/>
    </location>
</feature>
<feature type="transmembrane region" description="Helical" evidence="1">
    <location>
        <begin position="193"/>
        <end position="212"/>
    </location>
</feature>
<feature type="transmembrane region" description="Helical" evidence="1">
    <location>
        <begin position="159"/>
        <end position="181"/>
    </location>
</feature>
<feature type="transmembrane region" description="Helical" evidence="1">
    <location>
        <begin position="232"/>
        <end position="249"/>
    </location>
</feature>
<keyword evidence="1" id="KW-0812">Transmembrane</keyword>
<keyword evidence="1" id="KW-1133">Transmembrane helix</keyword>
<keyword evidence="1" id="KW-0472">Membrane</keyword>
<feature type="transmembrane region" description="Helical" evidence="1">
    <location>
        <begin position="285"/>
        <end position="305"/>
    </location>
</feature>
<feature type="transmembrane region" description="Helical" evidence="1">
    <location>
        <begin position="89"/>
        <end position="108"/>
    </location>
</feature>
<feature type="transmembrane region" description="Helical" evidence="1">
    <location>
        <begin position="261"/>
        <end position="279"/>
    </location>
</feature>
<dbReference type="InterPro" id="IPR049458">
    <property type="entry name" value="EpsG-like"/>
</dbReference>
<name>A0A193SF33_KLEPN</name>
<gene>
    <name evidence="2" type="primary">wzy</name>
</gene>
<reference evidence="2" key="2">
    <citation type="submission" date="2016-06" db="EMBL/GenBank/DDBJ databases">
        <title>Towards a vaccine: An investigation of Klebsiella pneumoniae surface antigens.</title>
        <authorList>
            <person name="Follador R."/>
            <person name="Heinz E."/>
            <person name="Wyres K.L."/>
            <person name="Ellington M.J."/>
            <person name="Kowarik M."/>
            <person name="Holt K.E."/>
            <person name="Thomson N.R."/>
        </authorList>
    </citation>
    <scope>NUCLEOTIDE SEQUENCE</scope>
    <source>
        <strain evidence="2">AKPRH1202322</strain>
    </source>
</reference>
<dbReference type="AlphaFoldDB" id="A0A193SF33"/>
<dbReference type="EMBL" id="LT174592">
    <property type="protein sequence ID" value="CZQ25181.1"/>
    <property type="molecule type" value="Genomic_DNA"/>
</dbReference>
<protein>
    <submittedName>
        <fullName evidence="2">Capsular repeat unit polymerase</fullName>
    </submittedName>
</protein>